<accession>A0A382PE99</accession>
<evidence type="ECO:0000313" key="1">
    <source>
        <dbReference type="EMBL" id="SVC70262.1"/>
    </source>
</evidence>
<protein>
    <submittedName>
        <fullName evidence="1">Uncharacterized protein</fullName>
    </submittedName>
</protein>
<feature type="non-terminal residue" evidence="1">
    <location>
        <position position="32"/>
    </location>
</feature>
<dbReference type="EMBL" id="UINC01105950">
    <property type="protein sequence ID" value="SVC70262.1"/>
    <property type="molecule type" value="Genomic_DNA"/>
</dbReference>
<gene>
    <name evidence="1" type="ORF">METZ01_LOCUS323116</name>
</gene>
<proteinExistence type="predicted"/>
<sequence>MDAARRAGALILEFYEGDYDVRDKNLSGPDGA</sequence>
<organism evidence="1">
    <name type="scientific">marine metagenome</name>
    <dbReference type="NCBI Taxonomy" id="408172"/>
    <lineage>
        <taxon>unclassified sequences</taxon>
        <taxon>metagenomes</taxon>
        <taxon>ecological metagenomes</taxon>
    </lineage>
</organism>
<dbReference type="AlphaFoldDB" id="A0A382PE99"/>
<name>A0A382PE99_9ZZZZ</name>
<reference evidence="1" key="1">
    <citation type="submission" date="2018-05" db="EMBL/GenBank/DDBJ databases">
        <authorList>
            <person name="Lanie J.A."/>
            <person name="Ng W.-L."/>
            <person name="Kazmierczak K.M."/>
            <person name="Andrzejewski T.M."/>
            <person name="Davidsen T.M."/>
            <person name="Wayne K.J."/>
            <person name="Tettelin H."/>
            <person name="Glass J.I."/>
            <person name="Rusch D."/>
            <person name="Podicherti R."/>
            <person name="Tsui H.-C.T."/>
            <person name="Winkler M.E."/>
        </authorList>
    </citation>
    <scope>NUCLEOTIDE SEQUENCE</scope>
</reference>